<dbReference type="PANTHER" id="PTHR24220">
    <property type="entry name" value="IMPORT ATP-BINDING PROTEIN"/>
    <property type="match status" value="1"/>
</dbReference>
<evidence type="ECO:0000256" key="4">
    <source>
        <dbReference type="SAM" id="MobiDB-lite"/>
    </source>
</evidence>
<dbReference type="InterPro" id="IPR003439">
    <property type="entry name" value="ABC_transporter-like_ATP-bd"/>
</dbReference>
<dbReference type="GO" id="GO:0005886">
    <property type="term" value="C:plasma membrane"/>
    <property type="evidence" value="ECO:0007669"/>
    <property type="project" value="TreeGrafter"/>
</dbReference>
<evidence type="ECO:0000313" key="6">
    <source>
        <dbReference type="EMBL" id="RQG97323.1"/>
    </source>
</evidence>
<organism evidence="6 7">
    <name type="scientific">Natrarchaeobius chitinivorans</name>
    <dbReference type="NCBI Taxonomy" id="1679083"/>
    <lineage>
        <taxon>Archaea</taxon>
        <taxon>Methanobacteriati</taxon>
        <taxon>Methanobacteriota</taxon>
        <taxon>Stenosarchaea group</taxon>
        <taxon>Halobacteria</taxon>
        <taxon>Halobacteriales</taxon>
        <taxon>Natrialbaceae</taxon>
        <taxon>Natrarchaeobius</taxon>
    </lineage>
</organism>
<dbReference type="EMBL" id="REGA01000002">
    <property type="protein sequence ID" value="RQG97323.1"/>
    <property type="molecule type" value="Genomic_DNA"/>
</dbReference>
<dbReference type="InterPro" id="IPR003593">
    <property type="entry name" value="AAA+_ATPase"/>
</dbReference>
<evidence type="ECO:0000313" key="7">
    <source>
        <dbReference type="Proteomes" id="UP000282323"/>
    </source>
</evidence>
<keyword evidence="2" id="KW-0547">Nucleotide-binding</keyword>
<dbReference type="GO" id="GO:0016887">
    <property type="term" value="F:ATP hydrolysis activity"/>
    <property type="evidence" value="ECO:0007669"/>
    <property type="project" value="InterPro"/>
</dbReference>
<dbReference type="SMART" id="SM00382">
    <property type="entry name" value="AAA"/>
    <property type="match status" value="1"/>
</dbReference>
<keyword evidence="3 6" id="KW-0067">ATP-binding</keyword>
<gene>
    <name evidence="6" type="ORF">EA473_02760</name>
</gene>
<dbReference type="Proteomes" id="UP000282323">
    <property type="component" value="Unassembled WGS sequence"/>
</dbReference>
<sequence>MIQRVLRRSPTTDSDTGTESDSAVAVRLEGVTHSYGSAGGQLRTDRDRTVTALRDVTLECQAGDIVGLKGPSGSGKSTILHAIAGLLVPADGTVELLGTDLTSVTDRDRTRLRRRHVGIVFQRFHLLSSLSARANVALPLVQAGVPRSTRRDRAETLLEEVGLEDRTDHLPGELSGGECQRVAIARALATDPDVVVADEPTGELDTATGSDVLELLTDVGRERAVVLASHDDDTLAVADRVITLRDGAVISDGV</sequence>
<dbReference type="RefSeq" id="WP_124194138.1">
    <property type="nucleotide sequence ID" value="NZ_REGA01000002.1"/>
</dbReference>
<evidence type="ECO:0000256" key="3">
    <source>
        <dbReference type="ARBA" id="ARBA00022840"/>
    </source>
</evidence>
<dbReference type="Gene3D" id="3.40.50.300">
    <property type="entry name" value="P-loop containing nucleotide triphosphate hydrolases"/>
    <property type="match status" value="1"/>
</dbReference>
<dbReference type="CDD" id="cd03255">
    <property type="entry name" value="ABC_MJ0796_LolCDE_FtsE"/>
    <property type="match status" value="1"/>
</dbReference>
<dbReference type="Pfam" id="PF00005">
    <property type="entry name" value="ABC_tran"/>
    <property type="match status" value="1"/>
</dbReference>
<dbReference type="PROSITE" id="PS50893">
    <property type="entry name" value="ABC_TRANSPORTER_2"/>
    <property type="match status" value="1"/>
</dbReference>
<reference evidence="6 7" key="1">
    <citation type="submission" date="2018-10" db="EMBL/GenBank/DDBJ databases">
        <title>Natrarchaeobius chitinivorans gen. nov., sp. nov., and Natrarchaeobius haloalkaliphilus sp. nov., alkaliphilic, chitin-utilizing haloarchaea from hypersaline alkaline lakes.</title>
        <authorList>
            <person name="Sorokin D.Y."/>
            <person name="Elcheninov A.G."/>
            <person name="Kostrikina N.A."/>
            <person name="Bale N.J."/>
            <person name="Sinninghe Damste J.S."/>
            <person name="Khijniak T.V."/>
            <person name="Kublanov I.V."/>
            <person name="Toshchakov S.V."/>
        </authorList>
    </citation>
    <scope>NUCLEOTIDE SEQUENCE [LARGE SCALE GENOMIC DNA]</scope>
    <source>
        <strain evidence="6 7">AArcht4T</strain>
    </source>
</reference>
<evidence type="ECO:0000256" key="1">
    <source>
        <dbReference type="ARBA" id="ARBA00022448"/>
    </source>
</evidence>
<protein>
    <submittedName>
        <fullName evidence="6">ABC transporter ATP-binding protein</fullName>
    </submittedName>
</protein>
<keyword evidence="7" id="KW-1185">Reference proteome</keyword>
<dbReference type="InterPro" id="IPR027417">
    <property type="entry name" value="P-loop_NTPase"/>
</dbReference>
<evidence type="ECO:0000259" key="5">
    <source>
        <dbReference type="PROSITE" id="PS50893"/>
    </source>
</evidence>
<dbReference type="OrthoDB" id="302885at2157"/>
<dbReference type="InterPro" id="IPR015854">
    <property type="entry name" value="ABC_transpr_LolD-like"/>
</dbReference>
<feature type="compositionally biased region" description="Low complexity" evidence="4">
    <location>
        <begin position="9"/>
        <end position="21"/>
    </location>
</feature>
<dbReference type="InterPro" id="IPR017911">
    <property type="entry name" value="MacB-like_ATP-bd"/>
</dbReference>
<dbReference type="PROSITE" id="PS00211">
    <property type="entry name" value="ABC_TRANSPORTER_1"/>
    <property type="match status" value="1"/>
</dbReference>
<accession>A0A3N6M1X5</accession>
<comment type="caution">
    <text evidence="6">The sequence shown here is derived from an EMBL/GenBank/DDBJ whole genome shotgun (WGS) entry which is preliminary data.</text>
</comment>
<dbReference type="AlphaFoldDB" id="A0A3N6M1X5"/>
<feature type="region of interest" description="Disordered" evidence="4">
    <location>
        <begin position="1"/>
        <end position="21"/>
    </location>
</feature>
<dbReference type="InterPro" id="IPR017871">
    <property type="entry name" value="ABC_transporter-like_CS"/>
</dbReference>
<keyword evidence="1" id="KW-0813">Transport</keyword>
<proteinExistence type="predicted"/>
<evidence type="ECO:0000256" key="2">
    <source>
        <dbReference type="ARBA" id="ARBA00022741"/>
    </source>
</evidence>
<dbReference type="GO" id="GO:0022857">
    <property type="term" value="F:transmembrane transporter activity"/>
    <property type="evidence" value="ECO:0007669"/>
    <property type="project" value="TreeGrafter"/>
</dbReference>
<dbReference type="SUPFAM" id="SSF52540">
    <property type="entry name" value="P-loop containing nucleoside triphosphate hydrolases"/>
    <property type="match status" value="1"/>
</dbReference>
<feature type="domain" description="ABC transporter" evidence="5">
    <location>
        <begin position="26"/>
        <end position="254"/>
    </location>
</feature>
<dbReference type="GO" id="GO:0005524">
    <property type="term" value="F:ATP binding"/>
    <property type="evidence" value="ECO:0007669"/>
    <property type="project" value="UniProtKB-KW"/>
</dbReference>
<dbReference type="PANTHER" id="PTHR24220:SF685">
    <property type="entry name" value="ABC TRANSPORTER RELATED"/>
    <property type="match status" value="1"/>
</dbReference>
<name>A0A3N6M1X5_NATCH</name>